<feature type="signal peptide" evidence="1">
    <location>
        <begin position="1"/>
        <end position="30"/>
    </location>
</feature>
<name>A0ABV4HRC4_9GAMM</name>
<keyword evidence="1" id="KW-0732">Signal</keyword>
<proteinExistence type="predicted"/>
<organism evidence="2 3">
    <name type="scientific">Luteimonas salinilitoris</name>
    <dbReference type="NCBI Taxonomy" id="3237697"/>
    <lineage>
        <taxon>Bacteria</taxon>
        <taxon>Pseudomonadati</taxon>
        <taxon>Pseudomonadota</taxon>
        <taxon>Gammaproteobacteria</taxon>
        <taxon>Lysobacterales</taxon>
        <taxon>Lysobacteraceae</taxon>
        <taxon>Luteimonas</taxon>
    </lineage>
</organism>
<reference evidence="2 3" key="1">
    <citation type="submission" date="2024-07" db="EMBL/GenBank/DDBJ databases">
        <title>Luteimonas salilacus sp. nov., isolated from the shore soil of Salt Lake in Tibet of China.</title>
        <authorList>
            <person name="Zhang X."/>
            <person name="Li A."/>
        </authorList>
    </citation>
    <scope>NUCLEOTIDE SEQUENCE [LARGE SCALE GENOMIC DNA]</scope>
    <source>
        <strain evidence="2 3">B3-2-R+30</strain>
    </source>
</reference>
<dbReference type="InterPro" id="IPR001096">
    <property type="entry name" value="Peptidase_C13"/>
</dbReference>
<evidence type="ECO:0000313" key="3">
    <source>
        <dbReference type="Proteomes" id="UP001566331"/>
    </source>
</evidence>
<dbReference type="Gene3D" id="3.40.50.1460">
    <property type="match status" value="1"/>
</dbReference>
<evidence type="ECO:0000313" key="2">
    <source>
        <dbReference type="EMBL" id="MEZ0473974.1"/>
    </source>
</evidence>
<gene>
    <name evidence="2" type="ORF">AB6713_04995</name>
</gene>
<keyword evidence="3" id="KW-1185">Reference proteome</keyword>
<dbReference type="RefSeq" id="WP_370562683.1">
    <property type="nucleotide sequence ID" value="NZ_JBFWIB010000002.1"/>
</dbReference>
<feature type="chain" id="PRO_5045139775" evidence="1">
    <location>
        <begin position="31"/>
        <end position="297"/>
    </location>
</feature>
<protein>
    <submittedName>
        <fullName evidence="2">C13 family peptidase</fullName>
    </submittedName>
</protein>
<sequence length="297" mass="32242">MKRALRAAAAGGCLCIATALLVLPVGSAQTADESIADRDRRLIRATLAAMPAQRPGRPDLYVVGFAGDGYEDVFRNEVRYLETLASARLGAERRVVSLINHPDSLEDAPQPLATLDNLRLTLAGIGQAMDREEDLLLLFMTSHGTEEHELVMALEPMVDDVIRPGELRAALDEAGIRNRVLVVSACFSGGFLPALQGPDALVITAAREDRTSFGCGVESSVTYFGHAWLVDGLNRHTSFIGAYDDATRRIARREREDGYEPSLPQIAVGARIGRRLQAWQALLPPTAPVPYPYPPDS</sequence>
<dbReference type="Proteomes" id="UP001566331">
    <property type="component" value="Unassembled WGS sequence"/>
</dbReference>
<accession>A0ABV4HRC4</accession>
<comment type="caution">
    <text evidence="2">The sequence shown here is derived from an EMBL/GenBank/DDBJ whole genome shotgun (WGS) entry which is preliminary data.</text>
</comment>
<evidence type="ECO:0000256" key="1">
    <source>
        <dbReference type="SAM" id="SignalP"/>
    </source>
</evidence>
<dbReference type="EMBL" id="JBFWIC010000004">
    <property type="protein sequence ID" value="MEZ0473974.1"/>
    <property type="molecule type" value="Genomic_DNA"/>
</dbReference>
<dbReference type="Pfam" id="PF01650">
    <property type="entry name" value="Peptidase_C13"/>
    <property type="match status" value="1"/>
</dbReference>